<dbReference type="Pfam" id="PF12571">
    <property type="entry name" value="Phage_tail_fib"/>
    <property type="match status" value="1"/>
</dbReference>
<evidence type="ECO:0000313" key="3">
    <source>
        <dbReference type="EMBL" id="DAE00547.1"/>
    </source>
</evidence>
<dbReference type="EMBL" id="BK015304">
    <property type="protein sequence ID" value="DAE00547.1"/>
    <property type="molecule type" value="Genomic_DNA"/>
</dbReference>
<proteinExistence type="predicted"/>
<organism evidence="3">
    <name type="scientific">Peduovirinae sp. ctjOQ18</name>
    <dbReference type="NCBI Taxonomy" id="2825161"/>
    <lineage>
        <taxon>Viruses</taxon>
        <taxon>Duplodnaviria</taxon>
        <taxon>Heunggongvirae</taxon>
        <taxon>Uroviricota</taxon>
        <taxon>Caudoviricetes</taxon>
        <taxon>Peduoviridae</taxon>
    </lineage>
</organism>
<evidence type="ECO:0000259" key="2">
    <source>
        <dbReference type="Pfam" id="PF12571"/>
    </source>
</evidence>
<feature type="region of interest" description="Disordered" evidence="1">
    <location>
        <begin position="710"/>
        <end position="734"/>
    </location>
</feature>
<evidence type="ECO:0000256" key="1">
    <source>
        <dbReference type="SAM" id="MobiDB-lite"/>
    </source>
</evidence>
<dbReference type="InterPro" id="IPR022225">
    <property type="entry name" value="Phage_tail_fibre_N"/>
</dbReference>
<feature type="domain" description="Phage tail fibre protein N-terminal" evidence="2">
    <location>
        <begin position="3"/>
        <end position="157"/>
    </location>
</feature>
<name>A0A8S5P269_9CAUD</name>
<accession>A0A8S5P269</accession>
<protein>
    <submittedName>
        <fullName evidence="3">Tail fiber protein</fullName>
    </submittedName>
</protein>
<reference evidence="3" key="1">
    <citation type="journal article" date="2021" name="Proc. Natl. Acad. Sci. U.S.A.">
        <title>A Catalog of Tens of Thousands of Viruses from Human Metagenomes Reveals Hidden Associations with Chronic Diseases.</title>
        <authorList>
            <person name="Tisza M.J."/>
            <person name="Buck C.B."/>
        </authorList>
    </citation>
    <scope>NUCLEOTIDE SEQUENCE</scope>
    <source>
        <strain evidence="3">CtjOQ18</strain>
    </source>
</reference>
<sequence>MSQTVITQAFEALKAQEAANGGVLTLDEFVFASVPNLNITDPIDRTEGLPPEAQIVHRQAVSKTGMVNSNAVVYSVVLGADVGDFEFNWVGLLNKASGVVAMIVHAPSQKKIRTQSGQQGNVLTRSFLMEYNGASQQTQIITPADTWQIDFTARLNGVDERIRQENLDAYGPASFMNDGFLVSGVNGSYQVKKGVAYIEGLRAELLFDQAMAVAVRPSKIWVDVCWRGTLTSVWAAETKLTVAETLENYITGDERHYVFAIADILSDGSVIDLRQANAMAQLVGLSAEPNVVPYFNKDSRLKNAPLSDYIREMFAIHDTAGVLAKLELSTPGGVGNIDGLMKPVTWKGFSGGADRAGIAASDAAFAAANGTGLSVFVPAGTYRISGDTDMSDCEMVFGKGVSINVQAGVTLTVGRIRCGLHPVFTGAGNVLFTTSTDRAYPEWFGAMRNIDSTQAITKCQNACAPNKITVSLADDYLISDLVWDRRVPAEASARSAFKPYLAARNGMKLTGGNSVGKSSFPAISGFPGHGLRLVGTCLANIYISEIQNCGDAVILETSGADTTLLNTEINLTSISACTNAVVFVADSVANVMQGNKVYVNFIANCTNSVLFRDNGLPGPGPNWDSNQVITQAIDPTPSRPSAVMLKNECSYAINRLVFRVETWAGGMADTGKFIEGRFNDLDAYINLSQNPKVGQFAYVGATNRVDFSSARGRDTTPVTTVNKPNSLNNPESLPPFNGGIPLSHNIVKLKYIPTVDWPHNTQKQAYIYHQLTDQNTNAFTVMPPDSGSLRGCTIDSVIDNSQTNPNEIVINLRNVSGVTIQAGVEIEFKLRVGLY</sequence>
<feature type="compositionally biased region" description="Low complexity" evidence="1">
    <location>
        <begin position="722"/>
        <end position="734"/>
    </location>
</feature>